<evidence type="ECO:0000313" key="1">
    <source>
        <dbReference type="EMBL" id="GAG13252.1"/>
    </source>
</evidence>
<accession>X0VQ14</accession>
<reference evidence="1" key="1">
    <citation type="journal article" date="2014" name="Front. Microbiol.">
        <title>High frequency of phylogenetically diverse reductive dehalogenase-homologous genes in deep subseafloor sedimentary metagenomes.</title>
        <authorList>
            <person name="Kawai M."/>
            <person name="Futagami T."/>
            <person name="Toyoda A."/>
            <person name="Takaki Y."/>
            <person name="Nishi S."/>
            <person name="Hori S."/>
            <person name="Arai W."/>
            <person name="Tsubouchi T."/>
            <person name="Morono Y."/>
            <person name="Uchiyama I."/>
            <person name="Ito T."/>
            <person name="Fujiyama A."/>
            <person name="Inagaki F."/>
            <person name="Takami H."/>
        </authorList>
    </citation>
    <scope>NUCLEOTIDE SEQUENCE</scope>
    <source>
        <strain evidence="1">Expedition CK06-06</strain>
    </source>
</reference>
<dbReference type="EMBL" id="BARS01023647">
    <property type="protein sequence ID" value="GAG13252.1"/>
    <property type="molecule type" value="Genomic_DNA"/>
</dbReference>
<gene>
    <name evidence="1" type="ORF">S01H1_37642</name>
</gene>
<dbReference type="AlphaFoldDB" id="X0VQ14"/>
<feature type="non-terminal residue" evidence="1">
    <location>
        <position position="1"/>
    </location>
</feature>
<organism evidence="1">
    <name type="scientific">marine sediment metagenome</name>
    <dbReference type="NCBI Taxonomy" id="412755"/>
    <lineage>
        <taxon>unclassified sequences</taxon>
        <taxon>metagenomes</taxon>
        <taxon>ecological metagenomes</taxon>
    </lineage>
</organism>
<protein>
    <recommendedName>
        <fullName evidence="2">Aminotransferase DegT</fullName>
    </recommendedName>
</protein>
<proteinExistence type="predicted"/>
<dbReference type="InterPro" id="IPR015422">
    <property type="entry name" value="PyrdxlP-dep_Trfase_small"/>
</dbReference>
<dbReference type="InterPro" id="IPR000653">
    <property type="entry name" value="DegT/StrS_aminotransferase"/>
</dbReference>
<dbReference type="Gene3D" id="3.90.1150.10">
    <property type="entry name" value="Aspartate Aminotransferase, domain 1"/>
    <property type="match status" value="1"/>
</dbReference>
<name>X0VQ14_9ZZZZ</name>
<comment type="caution">
    <text evidence="1">The sequence shown here is derived from an EMBL/GenBank/DDBJ whole genome shotgun (WGS) entry which is preliminary data.</text>
</comment>
<sequence length="42" mass="4935">LRNLPITEKINEDIIHIPLHAELTDDEVSRVISTIKDLNWLR</sequence>
<dbReference type="SUPFAM" id="SSF53383">
    <property type="entry name" value="PLP-dependent transferases"/>
    <property type="match status" value="1"/>
</dbReference>
<dbReference type="Pfam" id="PF01041">
    <property type="entry name" value="DegT_DnrJ_EryC1"/>
    <property type="match status" value="1"/>
</dbReference>
<evidence type="ECO:0008006" key="2">
    <source>
        <dbReference type="Google" id="ProtNLM"/>
    </source>
</evidence>
<dbReference type="InterPro" id="IPR015424">
    <property type="entry name" value="PyrdxlP-dep_Trfase"/>
</dbReference>